<keyword evidence="3 7" id="KW-0812">Transmembrane</keyword>
<keyword evidence="9" id="KW-1185">Reference proteome</keyword>
<evidence type="ECO:0000256" key="7">
    <source>
        <dbReference type="SAM" id="Phobius"/>
    </source>
</evidence>
<keyword evidence="5 7" id="KW-0472">Membrane</keyword>
<evidence type="ECO:0000256" key="3">
    <source>
        <dbReference type="ARBA" id="ARBA00022692"/>
    </source>
</evidence>
<evidence type="ECO:0000256" key="4">
    <source>
        <dbReference type="ARBA" id="ARBA00022989"/>
    </source>
</evidence>
<dbReference type="InterPro" id="IPR017039">
    <property type="entry name" value="Virul_fac_BrkB"/>
</dbReference>
<dbReference type="PANTHER" id="PTHR30213">
    <property type="entry name" value="INNER MEMBRANE PROTEIN YHJD"/>
    <property type="match status" value="1"/>
</dbReference>
<sequence>MEVLHRLDGFQRRHHWVGMPLGVVYKFADDQGMYLAALIAYYGFLSLFPLLLLLVSTLAGLLQNDPAFRQQVLNSALGKFPVLGDQLRENIHSFHRNGLALAAGVVGSLYGGLGVAQAVQHALNKIWAVPRHARPNPLLSRLRGLVFIGLLVLGLLATTGLSVGVSSAQSLGLRVGDGPRVGAALAVVLLNAALLVLTVRLLTRADVGLRCLWGPAVGGACAWQGLQWGGAYYVRHFLNGAGATYGMFGIVLGLLAWLYLGALVFVLTVETASVRARRLWPRSLLTPFTDDVRLSHADRRAYWSYAVAESFKGFQKITVEFHGKPFPERNRPGGETTAPPGPGGARGVAPGERG</sequence>
<evidence type="ECO:0000256" key="1">
    <source>
        <dbReference type="ARBA" id="ARBA00004651"/>
    </source>
</evidence>
<evidence type="ECO:0000313" key="8">
    <source>
        <dbReference type="EMBL" id="KUN82455.1"/>
    </source>
</evidence>
<dbReference type="PANTHER" id="PTHR30213:SF1">
    <property type="entry name" value="INNER MEMBRANE PROTEIN YHJD"/>
    <property type="match status" value="1"/>
</dbReference>
<organism evidence="8 9">
    <name type="scientific">Streptomyces bungoensis</name>
    <dbReference type="NCBI Taxonomy" id="285568"/>
    <lineage>
        <taxon>Bacteria</taxon>
        <taxon>Bacillati</taxon>
        <taxon>Actinomycetota</taxon>
        <taxon>Actinomycetes</taxon>
        <taxon>Kitasatosporales</taxon>
        <taxon>Streptomycetaceae</taxon>
        <taxon>Streptomyces</taxon>
    </lineage>
</organism>
<feature type="transmembrane region" description="Helical" evidence="7">
    <location>
        <begin position="144"/>
        <end position="163"/>
    </location>
</feature>
<accession>A0A117RBZ6</accession>
<keyword evidence="2" id="KW-1003">Cell membrane</keyword>
<keyword evidence="4 7" id="KW-1133">Transmembrane helix</keyword>
<comment type="caution">
    <text evidence="8">The sequence shown here is derived from an EMBL/GenBank/DDBJ whole genome shotgun (WGS) entry which is preliminary data.</text>
</comment>
<dbReference type="Proteomes" id="UP000053024">
    <property type="component" value="Unassembled WGS sequence"/>
</dbReference>
<comment type="subcellular location">
    <subcellularLocation>
        <location evidence="1">Cell membrane</location>
        <topology evidence="1">Multi-pass membrane protein</topology>
    </subcellularLocation>
</comment>
<feature type="transmembrane region" description="Helical" evidence="7">
    <location>
        <begin position="246"/>
        <end position="269"/>
    </location>
</feature>
<evidence type="ECO:0000256" key="5">
    <source>
        <dbReference type="ARBA" id="ARBA00023136"/>
    </source>
</evidence>
<dbReference type="Pfam" id="PF03631">
    <property type="entry name" value="Virul_fac_BrkB"/>
    <property type="match status" value="1"/>
</dbReference>
<evidence type="ECO:0000313" key="9">
    <source>
        <dbReference type="Proteomes" id="UP000053024"/>
    </source>
</evidence>
<dbReference type="OrthoDB" id="3349406at2"/>
<feature type="transmembrane region" description="Helical" evidence="7">
    <location>
        <begin position="39"/>
        <end position="62"/>
    </location>
</feature>
<reference evidence="8 9" key="1">
    <citation type="submission" date="2015-10" db="EMBL/GenBank/DDBJ databases">
        <title>Draft genome sequence of Streptomyces bungoensis DSM 41781, type strain for the species Streptomyces bungoensis.</title>
        <authorList>
            <person name="Ruckert C."/>
            <person name="Winkler A."/>
            <person name="Kalinowski J."/>
            <person name="Kampfer P."/>
            <person name="Glaeser S."/>
        </authorList>
    </citation>
    <scope>NUCLEOTIDE SEQUENCE [LARGE SCALE GENOMIC DNA]</scope>
    <source>
        <strain evidence="8 9">DSM 41781</strain>
    </source>
</reference>
<evidence type="ECO:0000256" key="2">
    <source>
        <dbReference type="ARBA" id="ARBA00022475"/>
    </source>
</evidence>
<feature type="transmembrane region" description="Helical" evidence="7">
    <location>
        <begin position="209"/>
        <end position="226"/>
    </location>
</feature>
<name>A0A117RBZ6_9ACTN</name>
<dbReference type="GO" id="GO:0005886">
    <property type="term" value="C:plasma membrane"/>
    <property type="evidence" value="ECO:0007669"/>
    <property type="project" value="UniProtKB-SubCell"/>
</dbReference>
<feature type="compositionally biased region" description="Basic and acidic residues" evidence="6">
    <location>
        <begin position="323"/>
        <end position="332"/>
    </location>
</feature>
<proteinExistence type="predicted"/>
<dbReference type="STRING" id="285568.AQJ66_21765"/>
<evidence type="ECO:0000256" key="6">
    <source>
        <dbReference type="SAM" id="MobiDB-lite"/>
    </source>
</evidence>
<dbReference type="EMBL" id="LMWX01000037">
    <property type="protein sequence ID" value="KUN82455.1"/>
    <property type="molecule type" value="Genomic_DNA"/>
</dbReference>
<gene>
    <name evidence="8" type="ORF">AQJ66_21765</name>
</gene>
<protein>
    <submittedName>
        <fullName evidence="8">Ribonuclease BN</fullName>
    </submittedName>
</protein>
<feature type="transmembrane region" description="Helical" evidence="7">
    <location>
        <begin position="183"/>
        <end position="202"/>
    </location>
</feature>
<dbReference type="AlphaFoldDB" id="A0A117RBZ6"/>
<feature type="region of interest" description="Disordered" evidence="6">
    <location>
        <begin position="323"/>
        <end position="354"/>
    </location>
</feature>